<evidence type="ECO:0000313" key="2">
    <source>
        <dbReference type="Proteomes" id="UP000287651"/>
    </source>
</evidence>
<proteinExistence type="predicted"/>
<name>A0A427B9A7_ENSVE</name>
<protein>
    <submittedName>
        <fullName evidence="1">Uncharacterized protein</fullName>
    </submittedName>
</protein>
<comment type="caution">
    <text evidence="1">The sequence shown here is derived from an EMBL/GenBank/DDBJ whole genome shotgun (WGS) entry which is preliminary data.</text>
</comment>
<organism evidence="1 2">
    <name type="scientific">Ensete ventricosum</name>
    <name type="common">Abyssinian banana</name>
    <name type="synonym">Musa ensete</name>
    <dbReference type="NCBI Taxonomy" id="4639"/>
    <lineage>
        <taxon>Eukaryota</taxon>
        <taxon>Viridiplantae</taxon>
        <taxon>Streptophyta</taxon>
        <taxon>Embryophyta</taxon>
        <taxon>Tracheophyta</taxon>
        <taxon>Spermatophyta</taxon>
        <taxon>Magnoliopsida</taxon>
        <taxon>Liliopsida</taxon>
        <taxon>Zingiberales</taxon>
        <taxon>Musaceae</taxon>
        <taxon>Ensete</taxon>
    </lineage>
</organism>
<dbReference type="AlphaFoldDB" id="A0A427B9A7"/>
<dbReference type="EMBL" id="AMZH03000193">
    <property type="protein sequence ID" value="RRT85013.1"/>
    <property type="molecule type" value="Genomic_DNA"/>
</dbReference>
<sequence>MAMGGQRYAKNAAIISSVKILTDSKLGVISFGDQSPWNSIGVPSSKLSLKGCRKYLYIHEEKWMIRRLFISLLNPNS</sequence>
<evidence type="ECO:0000313" key="1">
    <source>
        <dbReference type="EMBL" id="RRT85013.1"/>
    </source>
</evidence>
<dbReference type="Proteomes" id="UP000287651">
    <property type="component" value="Unassembled WGS sequence"/>
</dbReference>
<reference evidence="1 2" key="1">
    <citation type="journal article" date="2014" name="Agronomy (Basel)">
        <title>A Draft Genome Sequence for Ensete ventricosum, the Drought-Tolerant Tree Against Hunger.</title>
        <authorList>
            <person name="Harrison J."/>
            <person name="Moore K.A."/>
            <person name="Paszkiewicz K."/>
            <person name="Jones T."/>
            <person name="Grant M."/>
            <person name="Ambacheew D."/>
            <person name="Muzemil S."/>
            <person name="Studholme D.J."/>
        </authorList>
    </citation>
    <scope>NUCLEOTIDE SEQUENCE [LARGE SCALE GENOMIC DNA]</scope>
</reference>
<accession>A0A427B9A7</accession>
<gene>
    <name evidence="1" type="ORF">B296_00002104</name>
</gene>